<sequence length="279" mass="32497">MQWGQIKTLFIVCFLILDVFLVQQFFEKREQAQIGLLPDSTIEEQLEAEKITLGDLPKESIKETYISARRYVFNDEDQKKLDESENQSYQLFNDGTILLSELEESVPIDVEASDEDITTKVKDQILHGENYEYWGYNKEANKLLFFQSYKDNPIFFNESGVVIVFLNENQEMTRYVQTMLDDFNKTGEKQELIKPKQAAITLFSRNELYNGDNVSDMNLGYYTLVPLSNGLQVFAPTWKILVNGERQYYVNAMEGQLISMDENTFVEDTIQNLLDQIEQ</sequence>
<protein>
    <submittedName>
        <fullName evidence="2">Regulatory protein yycI</fullName>
    </submittedName>
</protein>
<dbReference type="Proteomes" id="UP000030403">
    <property type="component" value="Unassembled WGS sequence"/>
</dbReference>
<name>A0A0A5GDQ1_9BACI</name>
<dbReference type="STRING" id="1385511.GCA_000425225_01581"/>
<dbReference type="eggNOG" id="COG4853">
    <property type="taxonomic scope" value="Bacteria"/>
</dbReference>
<evidence type="ECO:0000313" key="2">
    <source>
        <dbReference type="EMBL" id="KGX89255.1"/>
    </source>
</evidence>
<comment type="caution">
    <text evidence="2">The sequence shown here is derived from an EMBL/GenBank/DDBJ whole genome shotgun (WGS) entry which is preliminary data.</text>
</comment>
<dbReference type="Pfam" id="PF09648">
    <property type="entry name" value="YycI"/>
    <property type="match status" value="1"/>
</dbReference>
<evidence type="ECO:0000259" key="1">
    <source>
        <dbReference type="Pfam" id="PF09648"/>
    </source>
</evidence>
<evidence type="ECO:0000313" key="3">
    <source>
        <dbReference type="Proteomes" id="UP000030403"/>
    </source>
</evidence>
<gene>
    <name evidence="2" type="ORF">N783_07100</name>
</gene>
<reference evidence="2 3" key="1">
    <citation type="submission" date="2013-08" db="EMBL/GenBank/DDBJ databases">
        <authorList>
            <person name="Huang J."/>
            <person name="Wang G."/>
        </authorList>
    </citation>
    <scope>NUCLEOTIDE SEQUENCE [LARGE SCALE GENOMIC DNA]</scope>
    <source>
        <strain evidence="2 3">BH030004</strain>
    </source>
</reference>
<dbReference type="Gene3D" id="2.40.128.690">
    <property type="entry name" value="YycH protein, domain 3-like"/>
    <property type="match status" value="1"/>
</dbReference>
<dbReference type="RefSeq" id="WP_051255239.1">
    <property type="nucleotide sequence ID" value="NZ_AVPF01000017.1"/>
</dbReference>
<feature type="domain" description="Regulatory protein YycH-like" evidence="1">
    <location>
        <begin position="40"/>
        <end position="253"/>
    </location>
</feature>
<keyword evidence="3" id="KW-1185">Reference proteome</keyword>
<dbReference type="AlphaFoldDB" id="A0A0A5GDQ1"/>
<proteinExistence type="predicted"/>
<accession>A0A0A5GDQ1</accession>
<dbReference type="InterPro" id="IPR018604">
    <property type="entry name" value="YycI-like"/>
</dbReference>
<dbReference type="GO" id="GO:0016020">
    <property type="term" value="C:membrane"/>
    <property type="evidence" value="ECO:0007669"/>
    <property type="project" value="InterPro"/>
</dbReference>
<dbReference type="EMBL" id="AVPF01000017">
    <property type="protein sequence ID" value="KGX89255.1"/>
    <property type="molecule type" value="Genomic_DNA"/>
</dbReference>
<organism evidence="2 3">
    <name type="scientific">Pontibacillus marinus BH030004 = DSM 16465</name>
    <dbReference type="NCBI Taxonomy" id="1385511"/>
    <lineage>
        <taxon>Bacteria</taxon>
        <taxon>Bacillati</taxon>
        <taxon>Bacillota</taxon>
        <taxon>Bacilli</taxon>
        <taxon>Bacillales</taxon>
        <taxon>Bacillaceae</taxon>
        <taxon>Pontibacillus</taxon>
    </lineage>
</organism>